<feature type="domain" description="Maltose-forming alpha-amylase-like N-terminal" evidence="1">
    <location>
        <begin position="1"/>
        <end position="329"/>
    </location>
</feature>
<sequence>MMQKFAYHFHGYQPGDIIYIHDGTGWDPIKYSERLSPVSLKIRDVDVEGRNWTRAVIKAYDYVDDTLGALKKGAVSVDIEPFTLYMVLRYKPRIYGEIIELLENHVEAVPTTPFHPIMPHISKFAQEVLARVSFDFYKPFIKDKEVVGYWLPENVIARDSAKIISDSTDKKLLFLVDERQFRELHLFQAKFSCNTFKANGKLCYIFGRDHQLSDAFAFNTLDVEGLIRAVAEGRIDVFKESQNIPYLVYLASDLEALVSNPQQLDRFMTWLKGLEDKGVELINAAEFVRKKLSGGFKCLEGECTEKFELHVKDYSSWSDYFDLSLDGTTSDTRWLGVRREDNKVIHRFYRGKKYSQLWKLAFTKVFKELNRSIRYAVFDLIKRNDSSATLDSLKEFLVRYARIFFREHYEYFEIDTSVEYVTEPIKDVDPAISLKLGRIYYLALLGNHSCPRFWEHIDTRVTFGNVVAISKALAELIDLYLEEGIEERAHYLFLEYMKLLAFPQLYYDYEFFRLEGLEGWESTEEAWFASLKSLVPNSRYNVVTRAALYVAQKDFPRDIVSALEALYDFSQAVPDTGHIPGEFHGDWANKEWCEHKGKE</sequence>
<name>A0A075M0T4_9EURY</name>
<dbReference type="GO" id="GO:0005975">
    <property type="term" value="P:carbohydrate metabolic process"/>
    <property type="evidence" value="ECO:0007669"/>
    <property type="project" value="InterPro"/>
</dbReference>
<dbReference type="Pfam" id="PF22159">
    <property type="entry name" value="PSMA-like_N"/>
    <property type="match status" value="1"/>
</dbReference>
<dbReference type="InterPro" id="IPR052046">
    <property type="entry name" value="GH57_Enzymes"/>
</dbReference>
<dbReference type="RefSeq" id="WP_048165841.1">
    <property type="nucleotide sequence ID" value="NZ_CP006019.1"/>
</dbReference>
<gene>
    <name evidence="3" type="ORF">PAP_10070</name>
</gene>
<reference evidence="3 4" key="2">
    <citation type="journal article" date="2015" name="Genome Announc.">
        <title>Complete Genome Sequence of Hyperthermophilic Piezophilic Archaeon Palaeococcus pacificus DY20341T, Isolated from Deep-Sea Hydrothermal Sediments.</title>
        <authorList>
            <person name="Zeng X."/>
            <person name="Jebbar M."/>
            <person name="Shao Z."/>
        </authorList>
    </citation>
    <scope>NUCLEOTIDE SEQUENCE [LARGE SCALE GENOMIC DNA]</scope>
    <source>
        <strain evidence="3 4">DY20341</strain>
    </source>
</reference>
<dbReference type="OrthoDB" id="84549at2157"/>
<evidence type="ECO:0000259" key="1">
    <source>
        <dbReference type="Pfam" id="PF22159"/>
    </source>
</evidence>
<dbReference type="InterPro" id="IPR054046">
    <property type="entry name" value="PSMA-like_C"/>
</dbReference>
<keyword evidence="4" id="KW-1185">Reference proteome</keyword>
<dbReference type="AlphaFoldDB" id="A0A075M0T4"/>
<feature type="domain" description="Maltose-forming alpha-amylase-like C-terminal" evidence="2">
    <location>
        <begin position="333"/>
        <end position="577"/>
    </location>
</feature>
<evidence type="ECO:0000313" key="3">
    <source>
        <dbReference type="EMBL" id="AIF70388.1"/>
    </source>
</evidence>
<organism evidence="3 4">
    <name type="scientific">Palaeococcus pacificus DY20341</name>
    <dbReference type="NCBI Taxonomy" id="1343739"/>
    <lineage>
        <taxon>Archaea</taxon>
        <taxon>Methanobacteriati</taxon>
        <taxon>Methanobacteriota</taxon>
        <taxon>Thermococci</taxon>
        <taxon>Thermococcales</taxon>
        <taxon>Thermococcaceae</taxon>
        <taxon>Palaeococcus</taxon>
    </lineage>
</organism>
<keyword evidence="3" id="KW-0378">Hydrolase</keyword>
<dbReference type="Proteomes" id="UP000027981">
    <property type="component" value="Chromosome"/>
</dbReference>
<dbReference type="GO" id="GO:0016787">
    <property type="term" value="F:hydrolase activity"/>
    <property type="evidence" value="ECO:0007669"/>
    <property type="project" value="UniProtKB-KW"/>
</dbReference>
<dbReference type="PANTHER" id="PTHR36306:SF1">
    <property type="entry name" value="ALPHA-AMYLASE-RELATED"/>
    <property type="match status" value="1"/>
</dbReference>
<dbReference type="EMBL" id="CP006019">
    <property type="protein sequence ID" value="AIF70388.1"/>
    <property type="molecule type" value="Genomic_DNA"/>
</dbReference>
<dbReference type="PANTHER" id="PTHR36306">
    <property type="entry name" value="ALPHA-AMYLASE-RELATED-RELATED"/>
    <property type="match status" value="1"/>
</dbReference>
<dbReference type="InterPro" id="IPR011330">
    <property type="entry name" value="Glyco_hydro/deAcase_b/a-brl"/>
</dbReference>
<dbReference type="Pfam" id="PF22160">
    <property type="entry name" value="PSMA-like_C"/>
    <property type="match status" value="1"/>
</dbReference>
<dbReference type="HOGENOM" id="CLU_473827_0_0_2"/>
<dbReference type="GeneID" id="24843105"/>
<dbReference type="STRING" id="1343739.PAP_10070"/>
<reference evidence="4" key="1">
    <citation type="submission" date="2013-06" db="EMBL/GenBank/DDBJ databases">
        <title>Complete Genome Sequence of Hyperthermophilic Palaeococcus pacificus DY20341T, Isolated from a Deep-Sea Hydrothermal Sediments.</title>
        <authorList>
            <person name="Zeng X."/>
            <person name="Shao Z."/>
        </authorList>
    </citation>
    <scope>NUCLEOTIDE SEQUENCE [LARGE SCALE GENOMIC DNA]</scope>
    <source>
        <strain evidence="4">DY20341</strain>
    </source>
</reference>
<dbReference type="eggNOG" id="arCOG03282">
    <property type="taxonomic scope" value="Archaea"/>
</dbReference>
<protein>
    <submittedName>
        <fullName evidence="3">Glycoside hydrolase</fullName>
    </submittedName>
</protein>
<evidence type="ECO:0000313" key="4">
    <source>
        <dbReference type="Proteomes" id="UP000027981"/>
    </source>
</evidence>
<dbReference type="KEGG" id="ppac:PAP_10070"/>
<accession>A0A075M0T4</accession>
<dbReference type="SUPFAM" id="SSF88713">
    <property type="entry name" value="Glycoside hydrolase/deacetylase"/>
    <property type="match status" value="1"/>
</dbReference>
<evidence type="ECO:0000259" key="2">
    <source>
        <dbReference type="Pfam" id="PF22160"/>
    </source>
</evidence>
<dbReference type="InterPro" id="IPR054047">
    <property type="entry name" value="PSMA-like_N"/>
</dbReference>
<proteinExistence type="predicted"/>